<organism evidence="2 3">
    <name type="scientific">Eumeta variegata</name>
    <name type="common">Bagworm moth</name>
    <name type="synonym">Eumeta japonica</name>
    <dbReference type="NCBI Taxonomy" id="151549"/>
    <lineage>
        <taxon>Eukaryota</taxon>
        <taxon>Metazoa</taxon>
        <taxon>Ecdysozoa</taxon>
        <taxon>Arthropoda</taxon>
        <taxon>Hexapoda</taxon>
        <taxon>Insecta</taxon>
        <taxon>Pterygota</taxon>
        <taxon>Neoptera</taxon>
        <taxon>Endopterygota</taxon>
        <taxon>Lepidoptera</taxon>
        <taxon>Glossata</taxon>
        <taxon>Ditrysia</taxon>
        <taxon>Tineoidea</taxon>
        <taxon>Psychidae</taxon>
        <taxon>Oiketicinae</taxon>
        <taxon>Eumeta</taxon>
    </lineage>
</organism>
<dbReference type="AlphaFoldDB" id="A0A4C1ULI5"/>
<comment type="caution">
    <text evidence="2">The sequence shown here is derived from an EMBL/GenBank/DDBJ whole genome shotgun (WGS) entry which is preliminary data.</text>
</comment>
<dbReference type="OrthoDB" id="10022108at2759"/>
<protein>
    <submittedName>
        <fullName evidence="2">Uncharacterized protein</fullName>
    </submittedName>
</protein>
<feature type="region of interest" description="Disordered" evidence="1">
    <location>
        <begin position="121"/>
        <end position="144"/>
    </location>
</feature>
<sequence>MEIEIKPSRKPINRLAPTRLSEDSDHEWSDDSDEYLDFTPSKDRCSELRKSYLEYDINVDHARNFVAQNLPVQSVRRISNRHREPLDVVVVTASATANLDKLKKSTFFRCPRSPKQALLLRKNPPPAAKTPPTVSARGYFDAEL</sequence>
<accession>A0A4C1ULI5</accession>
<dbReference type="EMBL" id="BGZK01000191">
    <property type="protein sequence ID" value="GBP27285.1"/>
    <property type="molecule type" value="Genomic_DNA"/>
</dbReference>
<evidence type="ECO:0000313" key="2">
    <source>
        <dbReference type="EMBL" id="GBP27285.1"/>
    </source>
</evidence>
<evidence type="ECO:0000313" key="3">
    <source>
        <dbReference type="Proteomes" id="UP000299102"/>
    </source>
</evidence>
<proteinExistence type="predicted"/>
<gene>
    <name evidence="2" type="ORF">EVAR_77299_1</name>
</gene>
<keyword evidence="3" id="KW-1185">Reference proteome</keyword>
<dbReference type="Proteomes" id="UP000299102">
    <property type="component" value="Unassembled WGS sequence"/>
</dbReference>
<reference evidence="2 3" key="1">
    <citation type="journal article" date="2019" name="Commun. Biol.">
        <title>The bagworm genome reveals a unique fibroin gene that provides high tensile strength.</title>
        <authorList>
            <person name="Kono N."/>
            <person name="Nakamura H."/>
            <person name="Ohtoshi R."/>
            <person name="Tomita M."/>
            <person name="Numata K."/>
            <person name="Arakawa K."/>
        </authorList>
    </citation>
    <scope>NUCLEOTIDE SEQUENCE [LARGE SCALE GENOMIC DNA]</scope>
</reference>
<feature type="region of interest" description="Disordered" evidence="1">
    <location>
        <begin position="1"/>
        <end position="32"/>
    </location>
</feature>
<evidence type="ECO:0000256" key="1">
    <source>
        <dbReference type="SAM" id="MobiDB-lite"/>
    </source>
</evidence>
<name>A0A4C1ULI5_EUMVA</name>
<feature type="compositionally biased region" description="Basic and acidic residues" evidence="1">
    <location>
        <begin position="20"/>
        <end position="29"/>
    </location>
</feature>